<dbReference type="InterPro" id="IPR036259">
    <property type="entry name" value="MFS_trans_sf"/>
</dbReference>
<dbReference type="AlphaFoldDB" id="A0A9K3EEV4"/>
<reference evidence="2" key="2">
    <citation type="submission" date="2020-06" db="EMBL/GenBank/DDBJ databases">
        <title>Helianthus annuus Genome sequencing and assembly Release 2.</title>
        <authorList>
            <person name="Gouzy J."/>
            <person name="Langlade N."/>
            <person name="Munos S."/>
        </authorList>
    </citation>
    <scope>NUCLEOTIDE SEQUENCE</scope>
    <source>
        <tissue evidence="2">Leaves</tissue>
    </source>
</reference>
<dbReference type="Gene3D" id="1.20.1250.20">
    <property type="entry name" value="MFS general substrate transporter like domains"/>
    <property type="match status" value="1"/>
</dbReference>
<proteinExistence type="inferred from homology"/>
<evidence type="ECO:0000313" key="2">
    <source>
        <dbReference type="EMBL" id="KAF5772278.1"/>
    </source>
</evidence>
<name>A0A9K3EEV4_HELAN</name>
<keyword evidence="3" id="KW-1185">Reference proteome</keyword>
<gene>
    <name evidence="2" type="ORF">HanXRQr2_Chr13g0574951</name>
</gene>
<dbReference type="EMBL" id="MNCJ02000328">
    <property type="protein sequence ID" value="KAF5772278.1"/>
    <property type="molecule type" value="Genomic_DNA"/>
</dbReference>
<evidence type="ECO:0000256" key="1">
    <source>
        <dbReference type="ARBA" id="ARBA00044504"/>
    </source>
</evidence>
<evidence type="ECO:0000313" key="3">
    <source>
        <dbReference type="Proteomes" id="UP000215914"/>
    </source>
</evidence>
<protein>
    <submittedName>
        <fullName evidence="2">ABC-type phosphate transporter</fullName>
    </submittedName>
</protein>
<sequence>MPETGRYTAMIEGNAKQAAVDIGRVLDIEIQVEQEKLAAFKAKNNYPLWSRKFLDRHGLHLIGTTTTWFLLDIAFYSQNLSQKDRFPVMGLTHKAKQVNALTEMFEIS</sequence>
<comment type="similarity">
    <text evidence="1">Belongs to the major facilitator superfamily. Phosphate:H(+) symporter (TC 2.A.1.9) family.</text>
</comment>
<dbReference type="Proteomes" id="UP000215914">
    <property type="component" value="Unassembled WGS sequence"/>
</dbReference>
<dbReference type="Gramene" id="mRNA:HanXRQr2_Chr13g0574951">
    <property type="protein sequence ID" value="CDS:HanXRQr2_Chr13g0574951.1"/>
    <property type="gene ID" value="HanXRQr2_Chr13g0574951"/>
</dbReference>
<reference evidence="2" key="1">
    <citation type="journal article" date="2017" name="Nature">
        <title>The sunflower genome provides insights into oil metabolism, flowering and Asterid evolution.</title>
        <authorList>
            <person name="Badouin H."/>
            <person name="Gouzy J."/>
            <person name="Grassa C.J."/>
            <person name="Murat F."/>
            <person name="Staton S.E."/>
            <person name="Cottret L."/>
            <person name="Lelandais-Briere C."/>
            <person name="Owens G.L."/>
            <person name="Carrere S."/>
            <person name="Mayjonade B."/>
            <person name="Legrand L."/>
            <person name="Gill N."/>
            <person name="Kane N.C."/>
            <person name="Bowers J.E."/>
            <person name="Hubner S."/>
            <person name="Bellec A."/>
            <person name="Berard A."/>
            <person name="Berges H."/>
            <person name="Blanchet N."/>
            <person name="Boniface M.C."/>
            <person name="Brunel D."/>
            <person name="Catrice O."/>
            <person name="Chaidir N."/>
            <person name="Claudel C."/>
            <person name="Donnadieu C."/>
            <person name="Faraut T."/>
            <person name="Fievet G."/>
            <person name="Helmstetter N."/>
            <person name="King M."/>
            <person name="Knapp S.J."/>
            <person name="Lai Z."/>
            <person name="Le Paslier M.C."/>
            <person name="Lippi Y."/>
            <person name="Lorenzon L."/>
            <person name="Mandel J.R."/>
            <person name="Marage G."/>
            <person name="Marchand G."/>
            <person name="Marquand E."/>
            <person name="Bret-Mestries E."/>
            <person name="Morien E."/>
            <person name="Nambeesan S."/>
            <person name="Nguyen T."/>
            <person name="Pegot-Espagnet P."/>
            <person name="Pouilly N."/>
            <person name="Raftis F."/>
            <person name="Sallet E."/>
            <person name="Schiex T."/>
            <person name="Thomas J."/>
            <person name="Vandecasteele C."/>
            <person name="Vares D."/>
            <person name="Vear F."/>
            <person name="Vautrin S."/>
            <person name="Crespi M."/>
            <person name="Mangin B."/>
            <person name="Burke J.M."/>
            <person name="Salse J."/>
            <person name="Munos S."/>
            <person name="Vincourt P."/>
            <person name="Rieseberg L.H."/>
            <person name="Langlade N.B."/>
        </authorList>
    </citation>
    <scope>NUCLEOTIDE SEQUENCE</scope>
    <source>
        <tissue evidence="2">Leaves</tissue>
    </source>
</reference>
<accession>A0A9K3EEV4</accession>
<comment type="caution">
    <text evidence="2">The sequence shown here is derived from an EMBL/GenBank/DDBJ whole genome shotgun (WGS) entry which is preliminary data.</text>
</comment>
<organism evidence="2 3">
    <name type="scientific">Helianthus annuus</name>
    <name type="common">Common sunflower</name>
    <dbReference type="NCBI Taxonomy" id="4232"/>
    <lineage>
        <taxon>Eukaryota</taxon>
        <taxon>Viridiplantae</taxon>
        <taxon>Streptophyta</taxon>
        <taxon>Embryophyta</taxon>
        <taxon>Tracheophyta</taxon>
        <taxon>Spermatophyta</taxon>
        <taxon>Magnoliopsida</taxon>
        <taxon>eudicotyledons</taxon>
        <taxon>Gunneridae</taxon>
        <taxon>Pentapetalae</taxon>
        <taxon>asterids</taxon>
        <taxon>campanulids</taxon>
        <taxon>Asterales</taxon>
        <taxon>Asteraceae</taxon>
        <taxon>Asteroideae</taxon>
        <taxon>Heliantheae alliance</taxon>
        <taxon>Heliantheae</taxon>
        <taxon>Helianthus</taxon>
    </lineage>
</organism>